<feature type="transmembrane region" description="Helical" evidence="1">
    <location>
        <begin position="243"/>
        <end position="262"/>
    </location>
</feature>
<comment type="caution">
    <text evidence="2">The sequence shown here is derived from an EMBL/GenBank/DDBJ whole genome shotgun (WGS) entry which is preliminary data.</text>
</comment>
<dbReference type="Proteomes" id="UP000824125">
    <property type="component" value="Unassembled WGS sequence"/>
</dbReference>
<dbReference type="PANTHER" id="PTHR11328">
    <property type="entry name" value="MAJOR FACILITATOR SUPERFAMILY DOMAIN-CONTAINING PROTEIN"/>
    <property type="match status" value="1"/>
</dbReference>
<evidence type="ECO:0000313" key="2">
    <source>
        <dbReference type="EMBL" id="HIU69232.1"/>
    </source>
</evidence>
<dbReference type="PANTHER" id="PTHR11328:SF24">
    <property type="entry name" value="MAJOR FACILITATOR SUPERFAMILY (MFS) PROFILE DOMAIN-CONTAINING PROTEIN"/>
    <property type="match status" value="1"/>
</dbReference>
<reference evidence="2" key="2">
    <citation type="journal article" date="2021" name="PeerJ">
        <title>Extensive microbial diversity within the chicken gut microbiome revealed by metagenomics and culture.</title>
        <authorList>
            <person name="Gilroy R."/>
            <person name="Ravi A."/>
            <person name="Getino M."/>
            <person name="Pursley I."/>
            <person name="Horton D.L."/>
            <person name="Alikhan N.F."/>
            <person name="Baker D."/>
            <person name="Gharbi K."/>
            <person name="Hall N."/>
            <person name="Watson M."/>
            <person name="Adriaenssens E.M."/>
            <person name="Foster-Nyarko E."/>
            <person name="Jarju S."/>
            <person name="Secka A."/>
            <person name="Antonio M."/>
            <person name="Oren A."/>
            <person name="Chaudhuri R.R."/>
            <person name="La Ragione R."/>
            <person name="Hildebrand F."/>
            <person name="Pallen M.J."/>
        </authorList>
    </citation>
    <scope>NUCLEOTIDE SEQUENCE</scope>
    <source>
        <strain evidence="2">CHK176-6737</strain>
    </source>
</reference>
<name>A0A9D1MUH4_9FIRM</name>
<reference evidence="2" key="1">
    <citation type="submission" date="2020-10" db="EMBL/GenBank/DDBJ databases">
        <authorList>
            <person name="Gilroy R."/>
        </authorList>
    </citation>
    <scope>NUCLEOTIDE SEQUENCE</scope>
    <source>
        <strain evidence="2">CHK176-6737</strain>
    </source>
</reference>
<dbReference type="GO" id="GO:0015293">
    <property type="term" value="F:symporter activity"/>
    <property type="evidence" value="ECO:0007669"/>
    <property type="project" value="InterPro"/>
</dbReference>
<keyword evidence="1" id="KW-1133">Transmembrane helix</keyword>
<dbReference type="InterPro" id="IPR039672">
    <property type="entry name" value="MFS_2"/>
</dbReference>
<feature type="transmembrane region" description="Helical" evidence="1">
    <location>
        <begin position="330"/>
        <end position="353"/>
    </location>
</feature>
<organism evidence="2 3">
    <name type="scientific">Candidatus Scybalenecus merdavium</name>
    <dbReference type="NCBI Taxonomy" id="2840939"/>
    <lineage>
        <taxon>Bacteria</taxon>
        <taxon>Bacillati</taxon>
        <taxon>Bacillota</taxon>
        <taxon>Clostridia</taxon>
        <taxon>Eubacteriales</taxon>
        <taxon>Oscillospiraceae</taxon>
        <taxon>Oscillospiraceae incertae sedis</taxon>
        <taxon>Candidatus Scybalenecus</taxon>
    </lineage>
</organism>
<sequence length="567" mass="62713">MEKEKVKEPLKTKIANGIQTFKSHWGTPPKGYQVCYREFAAFAAGCGSPNLLGVLTQYTTIATSVHLMISYFKLSTGMAWILTILASVIAILRSPVLSMMIDNSNGKNGKFKPFLIWAAIGTAVSFSFVPYIPSAWMDIHLFSIPLPAIPIMGIYEASTINFNLGILLAFVLIQIGQFFITLLNQCVAGMEQTISTVAQERANIGSIKGLVSGLPSSIVNIILPILAGTFFAQQGGWNAVNMYRIIFPICGVLGVIMVLLLVKGVEERTVVKQEYVARVKFSEGMKLLSKSKYFWIITIFNAFNAVRGLANITTWITQYSFASDTAKTWVGLYCSTILMNAIAVALLVGPILIKKLGKKNLMLISCVGYVIMIALQVVFHKSPVLILVVSFFEQFFGGFYFLTGIMTSDIMDDIQMKTGKRLEGFWQNYMAIITTVIGVFTGMLTPLFLSFGGIGFSDDISVALQNPDLRNNIFFYQSLLALIGAVVVAVPFFFYDLTEKKHANIVRVLRIRAAVDNFHDNMLQSEDIAYLQEIVDYANETKEPMLTEELAKHDCIDSILKVANASA</sequence>
<feature type="transmembrane region" description="Helical" evidence="1">
    <location>
        <begin position="293"/>
        <end position="310"/>
    </location>
</feature>
<dbReference type="AlphaFoldDB" id="A0A9D1MUH4"/>
<keyword evidence="1" id="KW-0812">Transmembrane</keyword>
<dbReference type="InterPro" id="IPR036259">
    <property type="entry name" value="MFS_trans_sf"/>
</dbReference>
<dbReference type="SUPFAM" id="SSF103473">
    <property type="entry name" value="MFS general substrate transporter"/>
    <property type="match status" value="1"/>
</dbReference>
<evidence type="ECO:0000313" key="3">
    <source>
        <dbReference type="Proteomes" id="UP000824125"/>
    </source>
</evidence>
<accession>A0A9D1MUH4</accession>
<dbReference type="Pfam" id="PF13347">
    <property type="entry name" value="MFS_2"/>
    <property type="match status" value="1"/>
</dbReference>
<keyword evidence="1" id="KW-0472">Membrane</keyword>
<evidence type="ECO:0000256" key="1">
    <source>
        <dbReference type="SAM" id="Phobius"/>
    </source>
</evidence>
<proteinExistence type="predicted"/>
<feature type="transmembrane region" description="Helical" evidence="1">
    <location>
        <begin position="474"/>
        <end position="495"/>
    </location>
</feature>
<dbReference type="GO" id="GO:0008643">
    <property type="term" value="P:carbohydrate transport"/>
    <property type="evidence" value="ECO:0007669"/>
    <property type="project" value="InterPro"/>
</dbReference>
<gene>
    <name evidence="2" type="ORF">IAD23_04665</name>
</gene>
<dbReference type="GO" id="GO:0005886">
    <property type="term" value="C:plasma membrane"/>
    <property type="evidence" value="ECO:0007669"/>
    <property type="project" value="TreeGrafter"/>
</dbReference>
<protein>
    <submittedName>
        <fullName evidence="2">MFS transporter</fullName>
    </submittedName>
</protein>
<feature type="transmembrane region" description="Helical" evidence="1">
    <location>
        <begin position="429"/>
        <end position="454"/>
    </location>
</feature>
<feature type="transmembrane region" description="Helical" evidence="1">
    <location>
        <begin position="360"/>
        <end position="379"/>
    </location>
</feature>
<feature type="transmembrane region" description="Helical" evidence="1">
    <location>
        <begin position="209"/>
        <end position="231"/>
    </location>
</feature>
<feature type="transmembrane region" description="Helical" evidence="1">
    <location>
        <begin position="77"/>
        <end position="94"/>
    </location>
</feature>
<dbReference type="EMBL" id="DVNM01000025">
    <property type="protein sequence ID" value="HIU69232.1"/>
    <property type="molecule type" value="Genomic_DNA"/>
</dbReference>
<dbReference type="Gene3D" id="1.20.1250.20">
    <property type="entry name" value="MFS general substrate transporter like domains"/>
    <property type="match status" value="1"/>
</dbReference>
<feature type="transmembrane region" description="Helical" evidence="1">
    <location>
        <begin position="385"/>
        <end position="408"/>
    </location>
</feature>
<feature type="transmembrane region" description="Helical" evidence="1">
    <location>
        <begin position="114"/>
        <end position="132"/>
    </location>
</feature>